<dbReference type="EMBL" id="CABO01000057">
    <property type="protein sequence ID" value="CBI03316.1"/>
    <property type="molecule type" value="Genomic_DNA"/>
</dbReference>
<keyword evidence="2" id="KW-0456">Lyase</keyword>
<dbReference type="EC" id="4.1.2.13" evidence="2"/>
<proteinExistence type="predicted"/>
<dbReference type="GO" id="GO:0004332">
    <property type="term" value="F:fructose-bisphosphate aldolase activity"/>
    <property type="evidence" value="ECO:0007669"/>
    <property type="project" value="UniProtKB-EC"/>
</dbReference>
<name>E6Q7Z0_9ZZZZ</name>
<dbReference type="AlphaFoldDB" id="E6Q7Z0"/>
<feature type="compositionally biased region" description="Basic residues" evidence="1">
    <location>
        <begin position="147"/>
        <end position="157"/>
    </location>
</feature>
<gene>
    <name evidence="2" type="ORF">CARN4_1477</name>
</gene>
<reference evidence="2" key="1">
    <citation type="submission" date="2009-10" db="EMBL/GenBank/DDBJ databases">
        <title>Diversity of trophic interactions inside an arsenic-rich microbial ecosystem.</title>
        <authorList>
            <person name="Bertin P.N."/>
            <person name="Heinrich-Salmeron A."/>
            <person name="Pelletier E."/>
            <person name="Goulhen-Chollet F."/>
            <person name="Arsene-Ploetze F."/>
            <person name="Gallien S."/>
            <person name="Calteau A."/>
            <person name="Vallenet D."/>
            <person name="Casiot C."/>
            <person name="Chane-Woon-Ming B."/>
            <person name="Giloteaux L."/>
            <person name="Barakat M."/>
            <person name="Bonnefoy V."/>
            <person name="Bruneel O."/>
            <person name="Chandler M."/>
            <person name="Cleiss J."/>
            <person name="Duran R."/>
            <person name="Elbaz-Poulichet F."/>
            <person name="Fonknechten N."/>
            <person name="Lauga B."/>
            <person name="Mornico D."/>
            <person name="Ortet P."/>
            <person name="Schaeffer C."/>
            <person name="Siguier P."/>
            <person name="Alexander Thil Smith A."/>
            <person name="Van Dorsselaer A."/>
            <person name="Weissenbach J."/>
            <person name="Medigue C."/>
            <person name="Le Paslier D."/>
        </authorList>
    </citation>
    <scope>NUCLEOTIDE SEQUENCE</scope>
</reference>
<dbReference type="Gene3D" id="3.20.20.70">
    <property type="entry name" value="Aldolase class I"/>
    <property type="match status" value="1"/>
</dbReference>
<dbReference type="InterPro" id="IPR002915">
    <property type="entry name" value="DeoC/FbaB/LacD_aldolase"/>
</dbReference>
<dbReference type="CDD" id="cd00958">
    <property type="entry name" value="DhnA"/>
    <property type="match status" value="1"/>
</dbReference>
<sequence length="472" mass="50451">MIVNVPLCARIGPPLTGASTKAMPRCASRSAKRREATGDIVDISTTMLPSRSPSATPRAAKSASSTCGASGTQRRTISLADATSLGCAAARTPRAASRSSGARLRCAEAVRGNPARATACAIGSPIAPSPIKPTVVGDDIAASVYRSRRALPRSGTRHRGEPPPGRSPGPMPTPTRRPTFDDMNLSTGKRARLHRLMYEHGPANGTLMILPIDQGLEHGPIDFFDNPDSLDTDWIYRLAVEGRFSGIALHIGLAEKYHRHYAGRVPLVLKVNGKTNFPPDDEAFSSLTSGVEDAVRLGADAVGYTLYVGSPSQGVDIAQCNEVRRECERYGMPLIVWSYPRGSAVKSKGGVDSLYAIDYAARVACEVGADIVKLNEPKWEPEAAAKSPKPYNALAFDDLEGLRRVVRSAGRTLVLVSGGSKMGDEATIHKAQTAMEAGCVGLIFGRNMWQRPWESALSMAGRMHDLMKGYGQ</sequence>
<evidence type="ECO:0000256" key="1">
    <source>
        <dbReference type="SAM" id="MobiDB-lite"/>
    </source>
</evidence>
<dbReference type="InterPro" id="IPR050456">
    <property type="entry name" value="DeoC/FbaB_aldolase"/>
</dbReference>
<evidence type="ECO:0000313" key="2">
    <source>
        <dbReference type="EMBL" id="CBI03316.1"/>
    </source>
</evidence>
<dbReference type="SUPFAM" id="SSF51569">
    <property type="entry name" value="Aldolase"/>
    <property type="match status" value="1"/>
</dbReference>
<feature type="compositionally biased region" description="Polar residues" evidence="1">
    <location>
        <begin position="62"/>
        <end position="73"/>
    </location>
</feature>
<feature type="compositionally biased region" description="Polar residues" evidence="1">
    <location>
        <begin position="46"/>
        <end position="55"/>
    </location>
</feature>
<organism evidence="2">
    <name type="scientific">mine drainage metagenome</name>
    <dbReference type="NCBI Taxonomy" id="410659"/>
    <lineage>
        <taxon>unclassified sequences</taxon>
        <taxon>metagenomes</taxon>
        <taxon>ecological metagenomes</taxon>
    </lineage>
</organism>
<dbReference type="PANTHER" id="PTHR47916">
    <property type="entry name" value="FRUCTOSE-BISPHOSPHATE ALDOLASE CLASS 1"/>
    <property type="match status" value="1"/>
</dbReference>
<dbReference type="PANTHER" id="PTHR47916:SF1">
    <property type="entry name" value="3-HYDROXY-5-PHOSPHONOOXYPENTANE-2,4-DIONE THIOLASE"/>
    <property type="match status" value="1"/>
</dbReference>
<feature type="region of interest" description="Disordered" evidence="1">
    <location>
        <begin position="147"/>
        <end position="184"/>
    </location>
</feature>
<protein>
    <submittedName>
        <fullName evidence="2">Putative Fructose-bisphosphate aldolase</fullName>
        <ecNumber evidence="2">4.1.2.13</ecNumber>
    </submittedName>
</protein>
<dbReference type="InterPro" id="IPR041720">
    <property type="entry name" value="FbaB-like"/>
</dbReference>
<dbReference type="InterPro" id="IPR013785">
    <property type="entry name" value="Aldolase_TIM"/>
</dbReference>
<dbReference type="Pfam" id="PF01791">
    <property type="entry name" value="DeoC"/>
    <property type="match status" value="1"/>
</dbReference>
<dbReference type="SMART" id="SM01133">
    <property type="entry name" value="DeoC"/>
    <property type="match status" value="1"/>
</dbReference>
<feature type="region of interest" description="Disordered" evidence="1">
    <location>
        <begin position="46"/>
        <end position="73"/>
    </location>
</feature>
<accession>E6Q7Z0</accession>
<feature type="compositionally biased region" description="Pro residues" evidence="1">
    <location>
        <begin position="162"/>
        <end position="175"/>
    </location>
</feature>
<comment type="caution">
    <text evidence="2">The sequence shown here is derived from an EMBL/GenBank/DDBJ whole genome shotgun (WGS) entry which is preliminary data.</text>
</comment>